<name>A0A4V0Z4F9_9BURK</name>
<dbReference type="InterPro" id="IPR017853">
    <property type="entry name" value="GH"/>
</dbReference>
<dbReference type="InterPro" id="IPR013783">
    <property type="entry name" value="Ig-like_fold"/>
</dbReference>
<dbReference type="GO" id="GO:0046556">
    <property type="term" value="F:alpha-L-arabinofuranosidase activity"/>
    <property type="evidence" value="ECO:0007669"/>
    <property type="project" value="TreeGrafter"/>
</dbReference>
<dbReference type="Pfam" id="PF14310">
    <property type="entry name" value="Fn3-like"/>
    <property type="match status" value="1"/>
</dbReference>
<dbReference type="Gene3D" id="2.60.40.10">
    <property type="entry name" value="Immunoglobulins"/>
    <property type="match status" value="1"/>
</dbReference>
<feature type="domain" description="PA14" evidence="4">
    <location>
        <begin position="455"/>
        <end position="613"/>
    </location>
</feature>
<dbReference type="Pfam" id="PF01915">
    <property type="entry name" value="Glyco_hydro_3_C"/>
    <property type="match status" value="1"/>
</dbReference>
<keyword evidence="2" id="KW-0732">Signal</keyword>
<dbReference type="Gene3D" id="3.20.20.300">
    <property type="entry name" value="Glycoside hydrolase, family 3, N-terminal domain"/>
    <property type="match status" value="1"/>
</dbReference>
<dbReference type="GO" id="GO:0009044">
    <property type="term" value="F:xylan 1,4-beta-xylosidase activity"/>
    <property type="evidence" value="ECO:0007669"/>
    <property type="project" value="InterPro"/>
</dbReference>
<keyword evidence="6" id="KW-1185">Reference proteome</keyword>
<dbReference type="SUPFAM" id="SSF52279">
    <property type="entry name" value="Beta-D-glucan exohydrolase, C-terminal domain"/>
    <property type="match status" value="1"/>
</dbReference>
<dbReference type="PRINTS" id="PR00133">
    <property type="entry name" value="GLHYDRLASE3"/>
</dbReference>
<dbReference type="InterPro" id="IPR026891">
    <property type="entry name" value="Fn3-like"/>
</dbReference>
<dbReference type="PANTHER" id="PTHR42721">
    <property type="entry name" value="SUGAR HYDROLASE-RELATED"/>
    <property type="match status" value="1"/>
</dbReference>
<evidence type="ECO:0000256" key="3">
    <source>
        <dbReference type="ARBA" id="ARBA00022801"/>
    </source>
</evidence>
<dbReference type="GO" id="GO:0031222">
    <property type="term" value="P:arabinan catabolic process"/>
    <property type="evidence" value="ECO:0007669"/>
    <property type="project" value="TreeGrafter"/>
</dbReference>
<dbReference type="GO" id="GO:0045493">
    <property type="term" value="P:xylan catabolic process"/>
    <property type="evidence" value="ECO:0007669"/>
    <property type="project" value="InterPro"/>
</dbReference>
<dbReference type="AlphaFoldDB" id="A0A4V0Z4F9"/>
<accession>A0A4V0Z4F9</accession>
<dbReference type="PROSITE" id="PS51820">
    <property type="entry name" value="PA14"/>
    <property type="match status" value="1"/>
</dbReference>
<dbReference type="SUPFAM" id="SSF56988">
    <property type="entry name" value="Anthrax protective antigen"/>
    <property type="match status" value="1"/>
</dbReference>
<dbReference type="InterPro" id="IPR036962">
    <property type="entry name" value="Glyco_hydro_3_N_sf"/>
</dbReference>
<organism evidence="5 6">
    <name type="scientific">Pseudoduganella lutea</name>
    <dbReference type="NCBI Taxonomy" id="321985"/>
    <lineage>
        <taxon>Bacteria</taxon>
        <taxon>Pseudomonadati</taxon>
        <taxon>Pseudomonadota</taxon>
        <taxon>Betaproteobacteria</taxon>
        <taxon>Burkholderiales</taxon>
        <taxon>Oxalobacteraceae</taxon>
        <taxon>Telluria group</taxon>
        <taxon>Pseudoduganella</taxon>
    </lineage>
</organism>
<sequence>MMPLAVGLACAPGLAAAEPAKETTPIFRDTRLSPEVRARDMAARMTLKEKAEQMQNGAPAIERLGLKRYDWWNEVLHGVARAGQATVFPQAIGLAATWNTALAERVADAIALEGRANFNAALRRDGRGTARYFGVNYWTPNINIYRDPRWGRGQETYGEDPHLTGQLGMAFIRGIQGTDPALYKGVATPKHFVVHSGPEPERHSFNVDVSPFDLEDTYLPAFRNAIVDAKAYSLMCAYNAVDGIPMCAHPLQNGLVRQDWGFNGFIVSDCDSVRDLVTGHKTSPDIAHASATAVKAGTDLVCGQSYLGLPEAVEKGLITEAEIDTSLVRLLAARIRMGLLDGSVYDKVPYSAINSAQHRALAQQAAEEAIVLLKNDGGTLPLAKGARIAVIGPNAALLQSLEGNYNGTIAHPALPVDELRRAFGADQVGYAPGAPLIDGKRMPIPETYLKVAADSGQHGLKGEYFDNLEFAGTPKMTRIDPVINFNFEHSAPQGFEPKRFSVRWTGVIVPPRPGKYELGFRMIVPRDRPLPNIRVWIDDELVVSPEKAGIGAGNTAECVAGNCQQRMEKIHFTFDDTTPRRVRIDYARTENDRHSALEWVAPQEALVADAVAAARAGDVAVAMVGLSPDLEGEEMKVDYPGFRGGDRLTLALPDAQRRMLEAVKATGRPLVVVYLTGGPISDPWVEANADAIVHAWYPGEGGGAAIARVLSGAVSPAGRLPYTIVRSETDLPPFADYSMQHRTYRYFNGPVLHPFGHGLAYTTFSYAAPKLSTTRVKAGQAVKATVTVRNTGKRDSDEVVQLYLAKPGDRSNPVLAGFRRVHVKAGASQVVTMDIDARAQSQVDTAGRRSVRSGEYTVYAGGGQPRFARVGQAKLLVEGEFALPK</sequence>
<evidence type="ECO:0000313" key="6">
    <source>
        <dbReference type="Proteomes" id="UP000290637"/>
    </source>
</evidence>
<evidence type="ECO:0000313" key="5">
    <source>
        <dbReference type="EMBL" id="QBE66803.1"/>
    </source>
</evidence>
<dbReference type="InterPro" id="IPR002772">
    <property type="entry name" value="Glyco_hydro_3_C"/>
</dbReference>
<dbReference type="InterPro" id="IPR036881">
    <property type="entry name" value="Glyco_hydro_3_C_sf"/>
</dbReference>
<protein>
    <submittedName>
        <fullName evidence="5">Glycoside hydrolase family 3 protein</fullName>
    </submittedName>
</protein>
<dbReference type="SUPFAM" id="SSF51445">
    <property type="entry name" value="(Trans)glycosidases"/>
    <property type="match status" value="1"/>
</dbReference>
<dbReference type="PANTHER" id="PTHR42721:SF3">
    <property type="entry name" value="BETA-D-XYLOSIDASE 5-RELATED"/>
    <property type="match status" value="1"/>
</dbReference>
<evidence type="ECO:0000256" key="2">
    <source>
        <dbReference type="ARBA" id="ARBA00022729"/>
    </source>
</evidence>
<evidence type="ECO:0000259" key="4">
    <source>
        <dbReference type="PROSITE" id="PS51820"/>
    </source>
</evidence>
<dbReference type="OrthoDB" id="8864425at2"/>
<dbReference type="KEGG" id="plue:EWM63_30720"/>
<dbReference type="Gene3D" id="3.40.50.1700">
    <property type="entry name" value="Glycoside hydrolase family 3 C-terminal domain"/>
    <property type="match status" value="2"/>
</dbReference>
<evidence type="ECO:0000256" key="1">
    <source>
        <dbReference type="ARBA" id="ARBA00005336"/>
    </source>
</evidence>
<proteinExistence type="inferred from homology"/>
<dbReference type="SMART" id="SM01217">
    <property type="entry name" value="Fn3_like"/>
    <property type="match status" value="1"/>
</dbReference>
<dbReference type="InterPro" id="IPR001764">
    <property type="entry name" value="Glyco_hydro_3_N"/>
</dbReference>
<dbReference type="InterPro" id="IPR037524">
    <property type="entry name" value="PA14/GLEYA"/>
</dbReference>
<gene>
    <name evidence="5" type="ORF">EWM63_30720</name>
</gene>
<dbReference type="Proteomes" id="UP000290637">
    <property type="component" value="Chromosome"/>
</dbReference>
<dbReference type="Pfam" id="PF00933">
    <property type="entry name" value="Glyco_hydro_3"/>
    <property type="match status" value="1"/>
</dbReference>
<dbReference type="Pfam" id="PF07691">
    <property type="entry name" value="PA14"/>
    <property type="match status" value="1"/>
</dbReference>
<dbReference type="EMBL" id="CP035913">
    <property type="protein sequence ID" value="QBE66803.1"/>
    <property type="molecule type" value="Genomic_DNA"/>
</dbReference>
<comment type="similarity">
    <text evidence="1">Belongs to the glycosyl hydrolase 3 family.</text>
</comment>
<reference evidence="5 6" key="1">
    <citation type="submission" date="2019-02" db="EMBL/GenBank/DDBJ databases">
        <title>Draft Genome Sequences of Six Type Strains of the Genus Massilia.</title>
        <authorList>
            <person name="Miess H."/>
            <person name="Frediansyhah A."/>
            <person name="Gross H."/>
        </authorList>
    </citation>
    <scope>NUCLEOTIDE SEQUENCE [LARGE SCALE GENOMIC DNA]</scope>
    <source>
        <strain evidence="5 6">DSM 17473</strain>
    </source>
</reference>
<dbReference type="SMART" id="SM00758">
    <property type="entry name" value="PA14"/>
    <property type="match status" value="1"/>
</dbReference>
<dbReference type="InterPro" id="IPR044993">
    <property type="entry name" value="BXL"/>
</dbReference>
<dbReference type="InterPro" id="IPR011658">
    <property type="entry name" value="PA14_dom"/>
</dbReference>
<dbReference type="RefSeq" id="WP_130189910.1">
    <property type="nucleotide sequence ID" value="NZ_CP035913.1"/>
</dbReference>
<keyword evidence="3 5" id="KW-0378">Hydrolase</keyword>